<feature type="domain" description="GST C-terminal" evidence="2">
    <location>
        <begin position="83"/>
        <end position="210"/>
    </location>
</feature>
<dbReference type="EMBL" id="HBGW01063420">
    <property type="protein sequence ID" value="CAD9608609.1"/>
    <property type="molecule type" value="Transcribed_RNA"/>
</dbReference>
<organism evidence="3">
    <name type="scientific">Zooxanthella nutricula</name>
    <dbReference type="NCBI Taxonomy" id="1333877"/>
    <lineage>
        <taxon>Eukaryota</taxon>
        <taxon>Sar</taxon>
        <taxon>Alveolata</taxon>
        <taxon>Dinophyceae</taxon>
        <taxon>Peridiniales</taxon>
        <taxon>Peridiniales incertae sedis</taxon>
        <taxon>Zooxanthella</taxon>
    </lineage>
</organism>
<reference evidence="3" key="1">
    <citation type="submission" date="2021-01" db="EMBL/GenBank/DDBJ databases">
        <authorList>
            <person name="Corre E."/>
            <person name="Pelletier E."/>
            <person name="Niang G."/>
            <person name="Scheremetjew M."/>
            <person name="Finn R."/>
            <person name="Kale V."/>
            <person name="Holt S."/>
            <person name="Cochrane G."/>
            <person name="Meng A."/>
            <person name="Brown T."/>
            <person name="Cohen L."/>
        </authorList>
    </citation>
    <scope>NUCLEOTIDE SEQUENCE</scope>
    <source>
        <strain evidence="3">RCC3387</strain>
    </source>
</reference>
<dbReference type="PROSITE" id="PS50404">
    <property type="entry name" value="GST_NTER"/>
    <property type="match status" value="1"/>
</dbReference>
<feature type="domain" description="GST N-terminal" evidence="1">
    <location>
        <begin position="1"/>
        <end position="79"/>
    </location>
</feature>
<dbReference type="InterPro" id="IPR050213">
    <property type="entry name" value="GST_superfamily"/>
</dbReference>
<dbReference type="PROSITE" id="PS50405">
    <property type="entry name" value="GST_CTER"/>
    <property type="match status" value="1"/>
</dbReference>
<dbReference type="GO" id="GO:0006749">
    <property type="term" value="P:glutathione metabolic process"/>
    <property type="evidence" value="ECO:0007669"/>
    <property type="project" value="TreeGrafter"/>
</dbReference>
<dbReference type="Gene3D" id="3.40.30.10">
    <property type="entry name" value="Glutaredoxin"/>
    <property type="match status" value="1"/>
</dbReference>
<gene>
    <name evidence="3" type="ORF">BRAN1462_LOCUS40443</name>
</gene>
<dbReference type="InterPro" id="IPR010987">
    <property type="entry name" value="Glutathione-S-Trfase_C-like"/>
</dbReference>
<evidence type="ECO:0000259" key="2">
    <source>
        <dbReference type="PROSITE" id="PS50405"/>
    </source>
</evidence>
<proteinExistence type="predicted"/>
<dbReference type="PANTHER" id="PTHR11571:SF252">
    <property type="entry name" value="GLUTATHIONE S-TRANSFERASE"/>
    <property type="match status" value="1"/>
</dbReference>
<evidence type="ECO:0008006" key="4">
    <source>
        <dbReference type="Google" id="ProtNLM"/>
    </source>
</evidence>
<dbReference type="AlphaFoldDB" id="A0A7S2LLB4"/>
<name>A0A7S2LLB4_9DINO</name>
<sequence>MGRVLPVRLALFDALGKDGWEDETITFEEFGAEKEKFNAGKASKLAPLGYLPVMTVGDITITQTEAMARWAGRLGPSKLYPTDPLEAFKVDEIISVTMETLNKTPQDLDKETKKRLREEFAKGLMARNFQYLEDKLALAGPFILGSTLTLADVFLFGLSSMVESGDYDYVPPSFLDGYPKVTKHLATFRGSDLVKNYSAAFHEMAKKAGLCD</sequence>
<dbReference type="InterPro" id="IPR004045">
    <property type="entry name" value="Glutathione_S-Trfase_N"/>
</dbReference>
<dbReference type="InterPro" id="IPR004046">
    <property type="entry name" value="GST_C"/>
</dbReference>
<evidence type="ECO:0000259" key="1">
    <source>
        <dbReference type="PROSITE" id="PS50404"/>
    </source>
</evidence>
<dbReference type="InterPro" id="IPR036282">
    <property type="entry name" value="Glutathione-S-Trfase_C_sf"/>
</dbReference>
<dbReference type="Pfam" id="PF14497">
    <property type="entry name" value="GST_C_3"/>
    <property type="match status" value="1"/>
</dbReference>
<dbReference type="Gene3D" id="1.20.1050.10">
    <property type="match status" value="1"/>
</dbReference>
<dbReference type="SUPFAM" id="SSF47616">
    <property type="entry name" value="GST C-terminal domain-like"/>
    <property type="match status" value="1"/>
</dbReference>
<dbReference type="GO" id="GO:0004364">
    <property type="term" value="F:glutathione transferase activity"/>
    <property type="evidence" value="ECO:0007669"/>
    <property type="project" value="TreeGrafter"/>
</dbReference>
<evidence type="ECO:0000313" key="3">
    <source>
        <dbReference type="EMBL" id="CAD9608609.1"/>
    </source>
</evidence>
<protein>
    <recommendedName>
        <fullName evidence="4">GST C-terminal domain-containing protein</fullName>
    </recommendedName>
</protein>
<accession>A0A7S2LLB4</accession>
<dbReference type="PANTHER" id="PTHR11571">
    <property type="entry name" value="GLUTATHIONE S-TRANSFERASE"/>
    <property type="match status" value="1"/>
</dbReference>